<proteinExistence type="predicted"/>
<protein>
    <submittedName>
        <fullName evidence="2">Uncharacterized protein</fullName>
    </submittedName>
</protein>
<evidence type="ECO:0000313" key="1">
    <source>
        <dbReference type="Proteomes" id="UP000887565"/>
    </source>
</evidence>
<sequence length="100" mass="11840">MHRTSNIKYWIYAPPNWSDVLQTHCFVHLKHTMYCNLVQVPEAINDCYFTNKSFTDHMIYIVGVWRNAEFSFDNPSHFDIENMFTSIQLEARPHLVGCLV</sequence>
<accession>A0A915IFD8</accession>
<name>A0A915IFD8_ROMCU</name>
<organism evidence="1 2">
    <name type="scientific">Romanomermis culicivorax</name>
    <name type="common">Nematode worm</name>
    <dbReference type="NCBI Taxonomy" id="13658"/>
    <lineage>
        <taxon>Eukaryota</taxon>
        <taxon>Metazoa</taxon>
        <taxon>Ecdysozoa</taxon>
        <taxon>Nematoda</taxon>
        <taxon>Enoplea</taxon>
        <taxon>Dorylaimia</taxon>
        <taxon>Mermithida</taxon>
        <taxon>Mermithoidea</taxon>
        <taxon>Mermithidae</taxon>
        <taxon>Romanomermis</taxon>
    </lineage>
</organism>
<dbReference type="Proteomes" id="UP000887565">
    <property type="component" value="Unplaced"/>
</dbReference>
<dbReference type="AlphaFoldDB" id="A0A915IFD8"/>
<keyword evidence="1" id="KW-1185">Reference proteome</keyword>
<dbReference type="WBParaSite" id="nRc.2.0.1.t12870-RA">
    <property type="protein sequence ID" value="nRc.2.0.1.t12870-RA"/>
    <property type="gene ID" value="nRc.2.0.1.g12870"/>
</dbReference>
<evidence type="ECO:0000313" key="2">
    <source>
        <dbReference type="WBParaSite" id="nRc.2.0.1.t12870-RA"/>
    </source>
</evidence>
<reference evidence="2" key="1">
    <citation type="submission" date="2022-11" db="UniProtKB">
        <authorList>
            <consortium name="WormBaseParasite"/>
        </authorList>
    </citation>
    <scope>IDENTIFICATION</scope>
</reference>